<sequence length="63" mass="6645">MELMINRAIERGELTGGLDSTDVVAHVLGPVLYRAALQRLPVTAGFIAAVVHSAIDAHTPDPP</sequence>
<dbReference type="RefSeq" id="WP_317714960.1">
    <property type="nucleotide sequence ID" value="NZ_JAWLUM010000009.1"/>
</dbReference>
<evidence type="ECO:0000259" key="3">
    <source>
        <dbReference type="Pfam" id="PF16859"/>
    </source>
</evidence>
<dbReference type="Pfam" id="PF16859">
    <property type="entry name" value="TetR_C_11"/>
    <property type="match status" value="1"/>
</dbReference>
<protein>
    <submittedName>
        <fullName evidence="4">TetR-like C-terminal domain-containing protein</fullName>
    </submittedName>
</protein>
<dbReference type="InterPro" id="IPR036271">
    <property type="entry name" value="Tet_transcr_reg_TetR-rel_C_sf"/>
</dbReference>
<feature type="domain" description="Tetracyclin repressor-like C-terminal" evidence="3">
    <location>
        <begin position="2"/>
        <end position="52"/>
    </location>
</feature>
<keyword evidence="2" id="KW-0804">Transcription</keyword>
<dbReference type="SUPFAM" id="SSF48498">
    <property type="entry name" value="Tetracyclin repressor-like, C-terminal domain"/>
    <property type="match status" value="1"/>
</dbReference>
<evidence type="ECO:0000313" key="4">
    <source>
        <dbReference type="EMBL" id="MDV7137094.1"/>
    </source>
</evidence>
<name>A0ABU4F0R1_WILMA</name>
<proteinExistence type="predicted"/>
<evidence type="ECO:0000256" key="2">
    <source>
        <dbReference type="ARBA" id="ARBA00023163"/>
    </source>
</evidence>
<dbReference type="InterPro" id="IPR011075">
    <property type="entry name" value="TetR_C"/>
</dbReference>
<reference evidence="4 5" key="1">
    <citation type="submission" date="2023-10" db="EMBL/GenBank/DDBJ databases">
        <title>Development of a sustainable strategy for remediation of hydrocarbon-contaminated territories based on the waste exchange concept.</title>
        <authorList>
            <person name="Krivoruchko A."/>
        </authorList>
    </citation>
    <scope>NUCLEOTIDE SEQUENCE [LARGE SCALE GENOMIC DNA]</scope>
    <source>
        <strain evidence="4 5">IEGM 1236</strain>
    </source>
</reference>
<comment type="caution">
    <text evidence="4">The sequence shown here is derived from an EMBL/GenBank/DDBJ whole genome shotgun (WGS) entry which is preliminary data.</text>
</comment>
<dbReference type="Gene3D" id="1.10.357.10">
    <property type="entry name" value="Tetracycline Repressor, domain 2"/>
    <property type="match status" value="1"/>
</dbReference>
<organism evidence="4 5">
    <name type="scientific">Williamsia marianensis</name>
    <dbReference type="NCBI Taxonomy" id="85044"/>
    <lineage>
        <taxon>Bacteria</taxon>
        <taxon>Bacillati</taxon>
        <taxon>Actinomycetota</taxon>
        <taxon>Actinomycetes</taxon>
        <taxon>Mycobacteriales</taxon>
        <taxon>Nocardiaceae</taxon>
        <taxon>Williamsia</taxon>
    </lineage>
</organism>
<evidence type="ECO:0000313" key="5">
    <source>
        <dbReference type="Proteomes" id="UP001185792"/>
    </source>
</evidence>
<dbReference type="EMBL" id="JAWLUM010000009">
    <property type="protein sequence ID" value="MDV7137094.1"/>
    <property type="molecule type" value="Genomic_DNA"/>
</dbReference>
<gene>
    <name evidence="4" type="ORF">R4198_25665</name>
</gene>
<keyword evidence="5" id="KW-1185">Reference proteome</keyword>
<evidence type="ECO:0000256" key="1">
    <source>
        <dbReference type="ARBA" id="ARBA00023015"/>
    </source>
</evidence>
<dbReference type="Proteomes" id="UP001185792">
    <property type="component" value="Unassembled WGS sequence"/>
</dbReference>
<keyword evidence="1" id="KW-0805">Transcription regulation</keyword>
<accession>A0ABU4F0R1</accession>